<name>A0A916RA24_9HYPH</name>
<organism evidence="1 2">
    <name type="scientific">Pelagibacterium lentulum</name>
    <dbReference type="NCBI Taxonomy" id="2029865"/>
    <lineage>
        <taxon>Bacteria</taxon>
        <taxon>Pseudomonadati</taxon>
        <taxon>Pseudomonadota</taxon>
        <taxon>Alphaproteobacteria</taxon>
        <taxon>Hyphomicrobiales</taxon>
        <taxon>Devosiaceae</taxon>
        <taxon>Pelagibacterium</taxon>
    </lineage>
</organism>
<keyword evidence="2" id="KW-1185">Reference proteome</keyword>
<protein>
    <submittedName>
        <fullName evidence="1">Uncharacterized protein</fullName>
    </submittedName>
</protein>
<reference evidence="1 2" key="1">
    <citation type="journal article" date="2014" name="Int. J. Syst. Evol. Microbiol.">
        <title>Complete genome sequence of Corynebacterium casei LMG S-19264T (=DSM 44701T), isolated from a smear-ripened cheese.</title>
        <authorList>
            <consortium name="US DOE Joint Genome Institute (JGI-PGF)"/>
            <person name="Walter F."/>
            <person name="Albersmeier A."/>
            <person name="Kalinowski J."/>
            <person name="Ruckert C."/>
        </authorList>
    </citation>
    <scope>NUCLEOTIDE SEQUENCE [LARGE SCALE GENOMIC DNA]</scope>
    <source>
        <strain evidence="1 2">CGMCC 1.15896</strain>
    </source>
</reference>
<accession>A0A916RA24</accession>
<dbReference type="EMBL" id="BMKB01000002">
    <property type="protein sequence ID" value="GGA45143.1"/>
    <property type="molecule type" value="Genomic_DNA"/>
</dbReference>
<sequence>MPPTQPQALVYSALNGGPLGGALGYVLYVCEWNFRRYQMLTGKFLCRLGGSWVSAGAAVAEVRLPPMAPKKPIISPRTAARSELDTLLGEISGWDNTILIHMYKRFATSRLFRVRHDMTAPMTEHAICLREAAKAEIQRRGLPLPNEQTDK</sequence>
<dbReference type="AlphaFoldDB" id="A0A916RA24"/>
<proteinExistence type="predicted"/>
<dbReference type="Proteomes" id="UP000596977">
    <property type="component" value="Unassembled WGS sequence"/>
</dbReference>
<evidence type="ECO:0000313" key="1">
    <source>
        <dbReference type="EMBL" id="GGA45143.1"/>
    </source>
</evidence>
<gene>
    <name evidence="1" type="ORF">GCM10011499_13560</name>
</gene>
<evidence type="ECO:0000313" key="2">
    <source>
        <dbReference type="Proteomes" id="UP000596977"/>
    </source>
</evidence>
<comment type="caution">
    <text evidence="1">The sequence shown here is derived from an EMBL/GenBank/DDBJ whole genome shotgun (WGS) entry which is preliminary data.</text>
</comment>